<evidence type="ECO:0000256" key="1">
    <source>
        <dbReference type="PIRSR" id="PIRSR000705-1"/>
    </source>
</evidence>
<dbReference type="PANTHER" id="PTHR10513:SF46">
    <property type="entry name" value="DEOXYGUANOSINE KINASE"/>
    <property type="match status" value="1"/>
</dbReference>
<name>A0A916JQ23_9FLAO</name>
<accession>A0A916JQ23</accession>
<evidence type="ECO:0000259" key="3">
    <source>
        <dbReference type="Pfam" id="PF01712"/>
    </source>
</evidence>
<sequence>MIQYKYIAIEGNIGAGKSTLAKFLHNYFGGGLLLEEFEDNDSLKEFYENPDFALNAELQFVLDRSHQLYRFHQQVNNFIIADYIPLKSLIFARKNLRLEEFKLYEPIAKKMLEGYPQPDLILYLDRSIEELQENITKRGRSYELSMSKDYLNSIQDGYENYLFEMVNVPILKVKAKEIDLRKPAQLASAFQRIFQTDYATAVRNVDLKVLMENTTAI</sequence>
<evidence type="ECO:0000256" key="2">
    <source>
        <dbReference type="PIRSR" id="PIRSR000705-3"/>
    </source>
</evidence>
<dbReference type="EMBL" id="OU015584">
    <property type="protein sequence ID" value="CAG5086304.1"/>
    <property type="molecule type" value="Genomic_DNA"/>
</dbReference>
<dbReference type="GO" id="GO:0005524">
    <property type="term" value="F:ATP binding"/>
    <property type="evidence" value="ECO:0007669"/>
    <property type="project" value="UniProtKB-KW"/>
</dbReference>
<gene>
    <name evidence="4" type="ORF">CRYO30217_03076</name>
</gene>
<dbReference type="GO" id="GO:0005737">
    <property type="term" value="C:cytoplasm"/>
    <property type="evidence" value="ECO:0007669"/>
    <property type="project" value="TreeGrafter"/>
</dbReference>
<evidence type="ECO:0000313" key="5">
    <source>
        <dbReference type="Proteomes" id="UP000683507"/>
    </source>
</evidence>
<keyword evidence="2" id="KW-0067">ATP-binding</keyword>
<dbReference type="AlphaFoldDB" id="A0A916JQ23"/>
<dbReference type="InterPro" id="IPR050566">
    <property type="entry name" value="Deoxyribonucleoside_kinase"/>
</dbReference>
<dbReference type="InterPro" id="IPR002624">
    <property type="entry name" value="DCK/DGK"/>
</dbReference>
<reference evidence="4" key="1">
    <citation type="submission" date="2021-04" db="EMBL/GenBank/DDBJ databases">
        <authorList>
            <person name="Rodrigo-Torres L."/>
            <person name="Arahal R. D."/>
            <person name="Lucena T."/>
        </authorList>
    </citation>
    <scope>NUCLEOTIDE SEQUENCE</scope>
    <source>
        <strain evidence="4">AS29M-1</strain>
    </source>
</reference>
<organism evidence="4 5">
    <name type="scientific">Parvicella tangerina</name>
    <dbReference type="NCBI Taxonomy" id="2829795"/>
    <lineage>
        <taxon>Bacteria</taxon>
        <taxon>Pseudomonadati</taxon>
        <taxon>Bacteroidota</taxon>
        <taxon>Flavobacteriia</taxon>
        <taxon>Flavobacteriales</taxon>
        <taxon>Parvicellaceae</taxon>
        <taxon>Parvicella</taxon>
    </lineage>
</organism>
<feature type="domain" description="Deoxynucleoside kinase" evidence="3">
    <location>
        <begin position="7"/>
        <end position="182"/>
    </location>
</feature>
<keyword evidence="2" id="KW-0547">Nucleotide-binding</keyword>
<evidence type="ECO:0000313" key="4">
    <source>
        <dbReference type="EMBL" id="CAG5086304.1"/>
    </source>
</evidence>
<dbReference type="InterPro" id="IPR031314">
    <property type="entry name" value="DNK_dom"/>
</dbReference>
<keyword evidence="5" id="KW-1185">Reference proteome</keyword>
<proteinExistence type="predicted"/>
<protein>
    <recommendedName>
        <fullName evidence="3">Deoxynucleoside kinase domain-containing protein</fullName>
    </recommendedName>
</protein>
<feature type="active site" description="Proton acceptor" evidence="1">
    <location>
        <position position="82"/>
    </location>
</feature>
<feature type="binding site" evidence="2">
    <location>
        <begin position="11"/>
        <end position="19"/>
    </location>
    <ligand>
        <name>ATP</name>
        <dbReference type="ChEBI" id="CHEBI:30616"/>
    </ligand>
</feature>
<dbReference type="SUPFAM" id="SSF52540">
    <property type="entry name" value="P-loop containing nucleoside triphosphate hydrolases"/>
    <property type="match status" value="1"/>
</dbReference>
<dbReference type="GO" id="GO:0019136">
    <property type="term" value="F:deoxynucleoside kinase activity"/>
    <property type="evidence" value="ECO:0007669"/>
    <property type="project" value="InterPro"/>
</dbReference>
<dbReference type="RefSeq" id="WP_258543266.1">
    <property type="nucleotide sequence ID" value="NZ_OU015584.1"/>
</dbReference>
<dbReference type="KEGG" id="ptan:CRYO30217_03076"/>
<dbReference type="Pfam" id="PF01712">
    <property type="entry name" value="dNK"/>
    <property type="match status" value="1"/>
</dbReference>
<dbReference type="PIRSF" id="PIRSF000705">
    <property type="entry name" value="DNK"/>
    <property type="match status" value="1"/>
</dbReference>
<dbReference type="Gene3D" id="3.40.50.300">
    <property type="entry name" value="P-loop containing nucleotide triphosphate hydrolases"/>
    <property type="match status" value="1"/>
</dbReference>
<dbReference type="Proteomes" id="UP000683507">
    <property type="component" value="Chromosome"/>
</dbReference>
<dbReference type="PANTHER" id="PTHR10513">
    <property type="entry name" value="DEOXYNUCLEOSIDE KINASE"/>
    <property type="match status" value="1"/>
</dbReference>
<dbReference type="InterPro" id="IPR027417">
    <property type="entry name" value="P-loop_NTPase"/>
</dbReference>